<name>A0A9D2N2G1_9FIRM</name>
<dbReference type="AlphaFoldDB" id="A0A9D2N2G1"/>
<accession>A0A9D2N2G1</accession>
<reference evidence="1" key="1">
    <citation type="journal article" date="2021" name="PeerJ">
        <title>Extensive microbial diversity within the chicken gut microbiome revealed by metagenomics and culture.</title>
        <authorList>
            <person name="Gilroy R."/>
            <person name="Ravi A."/>
            <person name="Getino M."/>
            <person name="Pursley I."/>
            <person name="Horton D.L."/>
            <person name="Alikhan N.F."/>
            <person name="Baker D."/>
            <person name="Gharbi K."/>
            <person name="Hall N."/>
            <person name="Watson M."/>
            <person name="Adriaenssens E.M."/>
            <person name="Foster-Nyarko E."/>
            <person name="Jarju S."/>
            <person name="Secka A."/>
            <person name="Antonio M."/>
            <person name="Oren A."/>
            <person name="Chaudhuri R.R."/>
            <person name="La Ragione R."/>
            <person name="Hildebrand F."/>
            <person name="Pallen M.J."/>
        </authorList>
    </citation>
    <scope>NUCLEOTIDE SEQUENCE</scope>
    <source>
        <strain evidence="1">ChiSxjej6B18-287</strain>
    </source>
</reference>
<dbReference type="Proteomes" id="UP000823893">
    <property type="component" value="Unassembled WGS sequence"/>
</dbReference>
<gene>
    <name evidence="1" type="ORF">H9935_02360</name>
</gene>
<proteinExistence type="predicted"/>
<dbReference type="EMBL" id="DWWV01000029">
    <property type="protein sequence ID" value="HJC09640.1"/>
    <property type="molecule type" value="Genomic_DNA"/>
</dbReference>
<evidence type="ECO:0000313" key="1">
    <source>
        <dbReference type="EMBL" id="HJC09640.1"/>
    </source>
</evidence>
<comment type="caution">
    <text evidence="1">The sequence shown here is derived from an EMBL/GenBank/DDBJ whole genome shotgun (WGS) entry which is preliminary data.</text>
</comment>
<evidence type="ECO:0000313" key="2">
    <source>
        <dbReference type="Proteomes" id="UP000823893"/>
    </source>
</evidence>
<reference evidence="1" key="2">
    <citation type="submission" date="2021-04" db="EMBL/GenBank/DDBJ databases">
        <authorList>
            <person name="Gilroy R."/>
        </authorList>
    </citation>
    <scope>NUCLEOTIDE SEQUENCE</scope>
    <source>
        <strain evidence="1">ChiSxjej6B18-287</strain>
    </source>
</reference>
<sequence length="115" mass="13081">MALYVLQGCFMALTVSLTDRLYLPEVFSSRLGSLIFQSIMAGECISTFASDCRQSPRFTPGLFFCSYQHSDYLPSFYQEKIPFINSKIKLPSLLEKTSGKYNRSVRLTVKAMKQP</sequence>
<feature type="non-terminal residue" evidence="1">
    <location>
        <position position="115"/>
    </location>
</feature>
<organism evidence="1 2">
    <name type="scientific">Candidatus Blautia merdigallinarum</name>
    <dbReference type="NCBI Taxonomy" id="2838495"/>
    <lineage>
        <taxon>Bacteria</taxon>
        <taxon>Bacillati</taxon>
        <taxon>Bacillota</taxon>
        <taxon>Clostridia</taxon>
        <taxon>Lachnospirales</taxon>
        <taxon>Lachnospiraceae</taxon>
        <taxon>Blautia</taxon>
    </lineage>
</organism>
<protein>
    <submittedName>
        <fullName evidence="1">Uncharacterized protein</fullName>
    </submittedName>
</protein>